<dbReference type="EMBL" id="JALBCA010000004">
    <property type="protein sequence ID" value="KAI2392958.1"/>
    <property type="molecule type" value="Genomic_DNA"/>
</dbReference>
<reference evidence="1" key="1">
    <citation type="journal article" date="2022" name="bioRxiv">
        <title>Population genetic analysis of Ophidiomyces ophidiicola, the causative agent of snake fungal disease, indicates recent introductions to the USA.</title>
        <authorList>
            <person name="Ladner J.T."/>
            <person name="Palmer J.M."/>
            <person name="Ettinger C.L."/>
            <person name="Stajich J.E."/>
            <person name="Farrell T.M."/>
            <person name="Glorioso B.M."/>
            <person name="Lawson B."/>
            <person name="Price S.J."/>
            <person name="Stengle A.G."/>
            <person name="Grear D.A."/>
            <person name="Lorch J.M."/>
        </authorList>
    </citation>
    <scope>NUCLEOTIDE SEQUENCE</scope>
    <source>
        <strain evidence="1">NWHC 24266-5</strain>
    </source>
</reference>
<gene>
    <name evidence="1" type="ORF">LOY88_000424</name>
</gene>
<accession>A0ACB8V4W5</accession>
<sequence length="289" mass="32425">MSSHLTPSAKRRRLDAAQSTLSKPFKSPLRRAVATNEPAATCDTESTCSNEASAAQATQSAKKERSSILVCDLSAKTSLQSATVPPGYLKDPQQDTIKKASLHGVDISSSSDAQDRIRQLQKQLSSLHCQLSNLRTALDTTTQAVQIEQLKQDPELEALIVKWRLVAREATEELFASARERVNRMGGVGAWKEKIKQSQLRRAEWDACRAEDPPAADEEEEGRDVEREREARRREIIEVENDSYQEVGVTEDDREEEQDETFTVDMLLSNLNIDLKVVGFDKVNQQWID</sequence>
<evidence type="ECO:0000313" key="1">
    <source>
        <dbReference type="EMBL" id="KAI2392958.1"/>
    </source>
</evidence>
<name>A0ACB8V4W5_9EURO</name>
<proteinExistence type="predicted"/>
<comment type="caution">
    <text evidence="1">The sequence shown here is derived from an EMBL/GenBank/DDBJ whole genome shotgun (WGS) entry which is preliminary data.</text>
</comment>
<organism evidence="1">
    <name type="scientific">Ophidiomyces ophidiicola</name>
    <dbReference type="NCBI Taxonomy" id="1387563"/>
    <lineage>
        <taxon>Eukaryota</taxon>
        <taxon>Fungi</taxon>
        <taxon>Dikarya</taxon>
        <taxon>Ascomycota</taxon>
        <taxon>Pezizomycotina</taxon>
        <taxon>Eurotiomycetes</taxon>
        <taxon>Eurotiomycetidae</taxon>
        <taxon>Onygenales</taxon>
        <taxon>Onygenaceae</taxon>
        <taxon>Ophidiomyces</taxon>
    </lineage>
</organism>
<protein>
    <submittedName>
        <fullName evidence="1">Uncharacterized protein</fullName>
    </submittedName>
</protein>